<protein>
    <submittedName>
        <fullName evidence="4">Uncharacterized protein LOC113432121</fullName>
    </submittedName>
</protein>
<feature type="region of interest" description="Disordered" evidence="1">
    <location>
        <begin position="91"/>
        <end position="116"/>
    </location>
</feature>
<dbReference type="CDD" id="cd06223">
    <property type="entry name" value="PRTases_typeI"/>
    <property type="match status" value="1"/>
</dbReference>
<evidence type="ECO:0000313" key="4">
    <source>
        <dbReference type="RefSeq" id="XP_026550110.1"/>
    </source>
</evidence>
<dbReference type="SUPFAM" id="SSF53271">
    <property type="entry name" value="PRTase-like"/>
    <property type="match status" value="1"/>
</dbReference>
<evidence type="ECO:0000313" key="3">
    <source>
        <dbReference type="Proteomes" id="UP000504612"/>
    </source>
</evidence>
<feature type="non-terminal residue" evidence="4">
    <location>
        <position position="1"/>
    </location>
</feature>
<evidence type="ECO:0000256" key="1">
    <source>
        <dbReference type="SAM" id="MobiDB-lite"/>
    </source>
</evidence>
<dbReference type="InterPro" id="IPR000836">
    <property type="entry name" value="PRTase_dom"/>
</dbReference>
<dbReference type="KEGG" id="nss:113432121"/>
<sequence>THLGSAPRPPSPGVQVLLVDQWVETGGTMQGAIQLVERQGGVVAGIAAICIEDSDGGRWLKSRYKWSHCVSPLLMPQFNAHQLDSFHAFRTSLPSQEQPAGPPSQAFEPGDGGSPA</sequence>
<dbReference type="Proteomes" id="UP000504612">
    <property type="component" value="Unplaced"/>
</dbReference>
<reference evidence="4" key="1">
    <citation type="submission" date="2025-08" db="UniProtKB">
        <authorList>
            <consortium name="RefSeq"/>
        </authorList>
    </citation>
    <scope>IDENTIFICATION</scope>
</reference>
<dbReference type="GeneID" id="113432121"/>
<evidence type="ECO:0000259" key="2">
    <source>
        <dbReference type="Pfam" id="PF00156"/>
    </source>
</evidence>
<dbReference type="RefSeq" id="XP_026550110.1">
    <property type="nucleotide sequence ID" value="XM_026694325.1"/>
</dbReference>
<dbReference type="Gene3D" id="3.40.50.2020">
    <property type="match status" value="1"/>
</dbReference>
<dbReference type="AlphaFoldDB" id="A0A6J1W4P6"/>
<accession>A0A6J1W4P6</accession>
<keyword evidence="3" id="KW-1185">Reference proteome</keyword>
<feature type="domain" description="Phosphoribosyltransferase" evidence="2">
    <location>
        <begin position="13"/>
        <end position="72"/>
    </location>
</feature>
<gene>
    <name evidence="4" type="primary">LOC113432121</name>
</gene>
<dbReference type="InterPro" id="IPR029057">
    <property type="entry name" value="PRTase-like"/>
</dbReference>
<dbReference type="Pfam" id="PF00156">
    <property type="entry name" value="Pribosyltran"/>
    <property type="match status" value="1"/>
</dbReference>
<proteinExistence type="predicted"/>
<organism evidence="3 4">
    <name type="scientific">Notechis scutatus</name>
    <name type="common">mainland tiger snake</name>
    <dbReference type="NCBI Taxonomy" id="8663"/>
    <lineage>
        <taxon>Eukaryota</taxon>
        <taxon>Metazoa</taxon>
        <taxon>Chordata</taxon>
        <taxon>Craniata</taxon>
        <taxon>Vertebrata</taxon>
        <taxon>Euteleostomi</taxon>
        <taxon>Lepidosauria</taxon>
        <taxon>Squamata</taxon>
        <taxon>Bifurcata</taxon>
        <taxon>Unidentata</taxon>
        <taxon>Episquamata</taxon>
        <taxon>Toxicofera</taxon>
        <taxon>Serpentes</taxon>
        <taxon>Colubroidea</taxon>
        <taxon>Elapidae</taxon>
        <taxon>Hydrophiinae</taxon>
        <taxon>Notechis</taxon>
    </lineage>
</organism>
<name>A0A6J1W4P6_9SAUR</name>